<dbReference type="EMBL" id="BNCJ01000017">
    <property type="protein sequence ID" value="GHF65714.1"/>
    <property type="molecule type" value="Genomic_DNA"/>
</dbReference>
<gene>
    <name evidence="2" type="ORF">GCM10017056_41060</name>
</gene>
<accession>A0A8J3H136</accession>
<dbReference type="SUPFAM" id="SSF56935">
    <property type="entry name" value="Porins"/>
    <property type="match status" value="2"/>
</dbReference>
<proteinExistence type="predicted"/>
<reference evidence="2" key="2">
    <citation type="submission" date="2020-09" db="EMBL/GenBank/DDBJ databases">
        <authorList>
            <person name="Sun Q."/>
            <person name="Kim S."/>
        </authorList>
    </citation>
    <scope>NUCLEOTIDE SEQUENCE</scope>
    <source>
        <strain evidence="2">KCTC 42650</strain>
    </source>
</reference>
<evidence type="ECO:0008006" key="4">
    <source>
        <dbReference type="Google" id="ProtNLM"/>
    </source>
</evidence>
<reference evidence="2" key="1">
    <citation type="journal article" date="2014" name="Int. J. Syst. Evol. Microbiol.">
        <title>Complete genome sequence of Corynebacterium casei LMG S-19264T (=DSM 44701T), isolated from a smear-ripened cheese.</title>
        <authorList>
            <consortium name="US DOE Joint Genome Institute (JGI-PGF)"/>
            <person name="Walter F."/>
            <person name="Albersmeier A."/>
            <person name="Kalinowski J."/>
            <person name="Ruckert C."/>
        </authorList>
    </citation>
    <scope>NUCLEOTIDE SEQUENCE</scope>
    <source>
        <strain evidence="2">KCTC 42650</strain>
    </source>
</reference>
<keyword evidence="1" id="KW-0732">Signal</keyword>
<organism evidence="2 3">
    <name type="scientific">Seohaeicola zhoushanensis</name>
    <dbReference type="NCBI Taxonomy" id="1569283"/>
    <lineage>
        <taxon>Bacteria</taxon>
        <taxon>Pseudomonadati</taxon>
        <taxon>Pseudomonadota</taxon>
        <taxon>Alphaproteobacteria</taxon>
        <taxon>Rhodobacterales</taxon>
        <taxon>Roseobacteraceae</taxon>
        <taxon>Seohaeicola</taxon>
    </lineage>
</organism>
<feature type="signal peptide" evidence="1">
    <location>
        <begin position="1"/>
        <end position="20"/>
    </location>
</feature>
<evidence type="ECO:0000313" key="3">
    <source>
        <dbReference type="Proteomes" id="UP000626220"/>
    </source>
</evidence>
<dbReference type="Proteomes" id="UP000626220">
    <property type="component" value="Unassembled WGS sequence"/>
</dbReference>
<evidence type="ECO:0000313" key="2">
    <source>
        <dbReference type="EMBL" id="GHF65714.1"/>
    </source>
</evidence>
<sequence>MIGGTAAAALLVYLTGPSLAQDESGPAGLRVQLGLQQSFGSYDNLSLGTGTALNPREGRSTLSSTGVALNVSSETPTQTFNFQIGGALRYGSTPAGSTTETGFVDPAASLFYTHEGARSRLQLDAAYSESAISLARPLWDFTDEDNVVTPPSDFGSLQGTGDRRASRFALMYETGIDAPLGFRASINRDSVQYLNTTTAQPTDYDRSSIKLSTFFRFRPGTALVVDLSASRYDNNILNTTNKSQSAAVGFDHDLASGASLSARIGYTKADSKNTGTTSKDSTGVTGSLSYATPLPSGSLSASYSVSRSDSGAVDTLRVGRQYVLPTGSIGFDIGASSIAGSSARLIGGVNWRQTLPSGSLSLSLNRSVQADANNEDRFTTSLAARYSHQVNETSSLFANASYFLVDGTGTANQTTRTTISMGYSRALTEDWNLDAGINYNARKEVAVGAPTSSTLGRGTSNGVFVSLSRKFDLN</sequence>
<evidence type="ECO:0000256" key="1">
    <source>
        <dbReference type="SAM" id="SignalP"/>
    </source>
</evidence>
<dbReference type="AlphaFoldDB" id="A0A8J3H136"/>
<comment type="caution">
    <text evidence="2">The sequence shown here is derived from an EMBL/GenBank/DDBJ whole genome shotgun (WGS) entry which is preliminary data.</text>
</comment>
<protein>
    <recommendedName>
        <fullName evidence="4">TIGR03016 family PEP-CTERM system-associated outer membrane protein</fullName>
    </recommendedName>
</protein>
<name>A0A8J3H136_9RHOB</name>
<keyword evidence="3" id="KW-1185">Reference proteome</keyword>
<feature type="chain" id="PRO_5035200108" description="TIGR03016 family PEP-CTERM system-associated outer membrane protein" evidence="1">
    <location>
        <begin position="21"/>
        <end position="474"/>
    </location>
</feature>